<reference evidence="9" key="1">
    <citation type="submission" date="2015-03" db="EMBL/GenBank/DDBJ databases">
        <title>Draft genome sequence of a novel methanotroph (Sn10-6) isolated from flooded ricefield rhizosphere in India.</title>
        <authorList>
            <person name="Pandit P.S."/>
            <person name="Pore S.D."/>
            <person name="Arora P."/>
            <person name="Kapse N.G."/>
            <person name="Dhakephalkar P.K."/>
            <person name="Rahalkar M.C."/>
        </authorList>
    </citation>
    <scope>NUCLEOTIDE SEQUENCE [LARGE SCALE GENOMIC DNA]</scope>
    <source>
        <strain evidence="9">Sn10-6</strain>
    </source>
</reference>
<keyword evidence="4" id="KW-0804">Transcription</keyword>
<keyword evidence="9" id="KW-1185">Reference proteome</keyword>
<dbReference type="OrthoDB" id="9796655at2"/>
<reference evidence="8 9" key="2">
    <citation type="journal article" date="2016" name="Microb. Ecol.">
        <title>Genome Characteristics of a Novel Type I Methanotroph (Sn10-6) Isolated from a Flooded Indian Rice Field.</title>
        <authorList>
            <person name="Rahalkar M.C."/>
            <person name="Pandit P.S."/>
            <person name="Dhakephalkar P.K."/>
            <person name="Pore S."/>
            <person name="Arora P."/>
            <person name="Kapse N."/>
        </authorList>
    </citation>
    <scope>NUCLEOTIDE SEQUENCE [LARGE SCALE GENOMIC DNA]</scope>
    <source>
        <strain evidence="8 9">Sn10-6</strain>
    </source>
</reference>
<evidence type="ECO:0000259" key="6">
    <source>
        <dbReference type="PROSITE" id="PS50043"/>
    </source>
</evidence>
<dbReference type="InterPro" id="IPR016032">
    <property type="entry name" value="Sig_transdc_resp-reg_C-effctor"/>
</dbReference>
<evidence type="ECO:0000256" key="2">
    <source>
        <dbReference type="ARBA" id="ARBA00023015"/>
    </source>
</evidence>
<dbReference type="SUPFAM" id="SSF52172">
    <property type="entry name" value="CheY-like"/>
    <property type="match status" value="1"/>
</dbReference>
<dbReference type="GO" id="GO:0006355">
    <property type="term" value="P:regulation of DNA-templated transcription"/>
    <property type="evidence" value="ECO:0007669"/>
    <property type="project" value="InterPro"/>
</dbReference>
<dbReference type="CDD" id="cd17535">
    <property type="entry name" value="REC_NarL-like"/>
    <property type="match status" value="1"/>
</dbReference>
<dbReference type="GO" id="GO:0000160">
    <property type="term" value="P:phosphorelay signal transduction system"/>
    <property type="evidence" value="ECO:0007669"/>
    <property type="project" value="InterPro"/>
</dbReference>
<sequence length="214" mass="23461">MIRLLIVDDHELMREGLKQLFEGETDIEVCAEAASGEETLAQAKKYQPDLILLDLSIPGLHGCDLIRALQAQASSPPILILSMHNEAQIAKTHLQAGALGYITKDSSPKELLAAIRKVAAGGRYLSAELAEKIAFGENKPLPPKPHQLLSARELLILKLLATGHKVHEIGHQLNISSKTVSTHKARLMQKLNLDSEVKLFQYALEHGLTHHSSD</sequence>
<feature type="modified residue" description="4-aspartylphosphate" evidence="5">
    <location>
        <position position="54"/>
    </location>
</feature>
<dbReference type="CDD" id="cd06170">
    <property type="entry name" value="LuxR_C_like"/>
    <property type="match status" value="1"/>
</dbReference>
<dbReference type="InterPro" id="IPR058245">
    <property type="entry name" value="NreC/VraR/RcsB-like_REC"/>
</dbReference>
<comment type="caution">
    <text evidence="8">The sequence shown here is derived from an EMBL/GenBank/DDBJ whole genome shotgun (WGS) entry which is preliminary data.</text>
</comment>
<dbReference type="Pfam" id="PF00072">
    <property type="entry name" value="Response_reg"/>
    <property type="match status" value="1"/>
</dbReference>
<dbReference type="RefSeq" id="WP_045780191.1">
    <property type="nucleotide sequence ID" value="NZ_LAJX01000209.1"/>
</dbReference>
<dbReference type="AlphaFoldDB" id="A0A0F3IFV0"/>
<dbReference type="PATRIC" id="fig|1632867.3.peg.2426"/>
<evidence type="ECO:0000259" key="7">
    <source>
        <dbReference type="PROSITE" id="PS50110"/>
    </source>
</evidence>
<dbReference type="SMART" id="SM00421">
    <property type="entry name" value="HTH_LUXR"/>
    <property type="match status" value="1"/>
</dbReference>
<dbReference type="PROSITE" id="PS50110">
    <property type="entry name" value="RESPONSE_REGULATORY"/>
    <property type="match status" value="1"/>
</dbReference>
<feature type="domain" description="HTH luxR-type" evidence="6">
    <location>
        <begin position="142"/>
        <end position="207"/>
    </location>
</feature>
<dbReference type="PANTHER" id="PTHR43214:SF41">
    <property type="entry name" value="NITRATE_NITRITE RESPONSE REGULATOR PROTEIN NARP"/>
    <property type="match status" value="1"/>
</dbReference>
<accession>A0A0F3IFV0</accession>
<feature type="domain" description="Response regulatory" evidence="7">
    <location>
        <begin position="3"/>
        <end position="119"/>
    </location>
</feature>
<dbReference type="InterPro" id="IPR000792">
    <property type="entry name" value="Tscrpt_reg_LuxR_C"/>
</dbReference>
<dbReference type="Proteomes" id="UP000033684">
    <property type="component" value="Unassembled WGS sequence"/>
</dbReference>
<dbReference type="SMART" id="SM00448">
    <property type="entry name" value="REC"/>
    <property type="match status" value="1"/>
</dbReference>
<keyword evidence="2" id="KW-0805">Transcription regulation</keyword>
<dbReference type="InterPro" id="IPR011006">
    <property type="entry name" value="CheY-like_superfamily"/>
</dbReference>
<protein>
    <submittedName>
        <fullName evidence="8">LuxR family transcriptional regulator</fullName>
    </submittedName>
</protein>
<name>A0A0F3IFV0_9GAMM</name>
<dbReference type="PRINTS" id="PR00038">
    <property type="entry name" value="HTHLUXR"/>
</dbReference>
<organism evidence="8 9">
    <name type="scientific">Methylocucumis oryzae</name>
    <dbReference type="NCBI Taxonomy" id="1632867"/>
    <lineage>
        <taxon>Bacteria</taxon>
        <taxon>Pseudomonadati</taxon>
        <taxon>Pseudomonadota</taxon>
        <taxon>Gammaproteobacteria</taxon>
        <taxon>Methylococcales</taxon>
        <taxon>Methylococcaceae</taxon>
        <taxon>Methylocucumis</taxon>
    </lineage>
</organism>
<evidence type="ECO:0000313" key="8">
    <source>
        <dbReference type="EMBL" id="KJV05552.1"/>
    </source>
</evidence>
<dbReference type="EMBL" id="LAJX01000209">
    <property type="protein sequence ID" value="KJV05552.1"/>
    <property type="molecule type" value="Genomic_DNA"/>
</dbReference>
<keyword evidence="3" id="KW-0238">DNA-binding</keyword>
<evidence type="ECO:0000256" key="5">
    <source>
        <dbReference type="PROSITE-ProRule" id="PRU00169"/>
    </source>
</evidence>
<dbReference type="PROSITE" id="PS00622">
    <property type="entry name" value="HTH_LUXR_1"/>
    <property type="match status" value="1"/>
</dbReference>
<dbReference type="Gene3D" id="3.40.50.2300">
    <property type="match status" value="1"/>
</dbReference>
<dbReference type="SUPFAM" id="SSF46894">
    <property type="entry name" value="C-terminal effector domain of the bipartite response regulators"/>
    <property type="match status" value="1"/>
</dbReference>
<evidence type="ECO:0000256" key="4">
    <source>
        <dbReference type="ARBA" id="ARBA00023163"/>
    </source>
</evidence>
<dbReference type="Pfam" id="PF00196">
    <property type="entry name" value="GerE"/>
    <property type="match status" value="1"/>
</dbReference>
<gene>
    <name evidence="8" type="ORF">VZ94_17400</name>
</gene>
<evidence type="ECO:0000256" key="1">
    <source>
        <dbReference type="ARBA" id="ARBA00022553"/>
    </source>
</evidence>
<evidence type="ECO:0000256" key="3">
    <source>
        <dbReference type="ARBA" id="ARBA00023125"/>
    </source>
</evidence>
<dbReference type="GO" id="GO:0003677">
    <property type="term" value="F:DNA binding"/>
    <property type="evidence" value="ECO:0007669"/>
    <property type="project" value="UniProtKB-KW"/>
</dbReference>
<dbReference type="InterPro" id="IPR039420">
    <property type="entry name" value="WalR-like"/>
</dbReference>
<dbReference type="PROSITE" id="PS50043">
    <property type="entry name" value="HTH_LUXR_2"/>
    <property type="match status" value="1"/>
</dbReference>
<evidence type="ECO:0000313" key="9">
    <source>
        <dbReference type="Proteomes" id="UP000033684"/>
    </source>
</evidence>
<keyword evidence="1 5" id="KW-0597">Phosphoprotein</keyword>
<dbReference type="InterPro" id="IPR001789">
    <property type="entry name" value="Sig_transdc_resp-reg_receiver"/>
</dbReference>
<dbReference type="PANTHER" id="PTHR43214">
    <property type="entry name" value="TWO-COMPONENT RESPONSE REGULATOR"/>
    <property type="match status" value="1"/>
</dbReference>
<proteinExistence type="predicted"/>